<protein>
    <submittedName>
        <fullName evidence="3">Uncharacterized protein</fullName>
    </submittedName>
</protein>
<feature type="compositionally biased region" description="Basic and acidic residues" evidence="2">
    <location>
        <begin position="166"/>
        <end position="186"/>
    </location>
</feature>
<dbReference type="OrthoDB" id="3197614at2759"/>
<feature type="region of interest" description="Disordered" evidence="2">
    <location>
        <begin position="538"/>
        <end position="588"/>
    </location>
</feature>
<feature type="compositionally biased region" description="Low complexity" evidence="2">
    <location>
        <begin position="102"/>
        <end position="116"/>
    </location>
</feature>
<reference evidence="3" key="1">
    <citation type="journal article" date="2020" name="Stud. Mycol.">
        <title>101 Dothideomycetes genomes: a test case for predicting lifestyles and emergence of pathogens.</title>
        <authorList>
            <person name="Haridas S."/>
            <person name="Albert R."/>
            <person name="Binder M."/>
            <person name="Bloem J."/>
            <person name="Labutti K."/>
            <person name="Salamov A."/>
            <person name="Andreopoulos B."/>
            <person name="Baker S."/>
            <person name="Barry K."/>
            <person name="Bills G."/>
            <person name="Bluhm B."/>
            <person name="Cannon C."/>
            <person name="Castanera R."/>
            <person name="Culley D."/>
            <person name="Daum C."/>
            <person name="Ezra D."/>
            <person name="Gonzalez J."/>
            <person name="Henrissat B."/>
            <person name="Kuo A."/>
            <person name="Liang C."/>
            <person name="Lipzen A."/>
            <person name="Lutzoni F."/>
            <person name="Magnuson J."/>
            <person name="Mondo S."/>
            <person name="Nolan M."/>
            <person name="Ohm R."/>
            <person name="Pangilinan J."/>
            <person name="Park H.-J."/>
            <person name="Ramirez L."/>
            <person name="Alfaro M."/>
            <person name="Sun H."/>
            <person name="Tritt A."/>
            <person name="Yoshinaga Y."/>
            <person name="Zwiers L.-H."/>
            <person name="Turgeon B."/>
            <person name="Goodwin S."/>
            <person name="Spatafora J."/>
            <person name="Crous P."/>
            <person name="Grigoriev I."/>
        </authorList>
    </citation>
    <scope>NUCLEOTIDE SEQUENCE</scope>
    <source>
        <strain evidence="3">CBS 279.74</strain>
    </source>
</reference>
<proteinExistence type="predicted"/>
<keyword evidence="1" id="KW-0175">Coiled coil</keyword>
<feature type="region of interest" description="Disordered" evidence="2">
    <location>
        <begin position="316"/>
        <end position="389"/>
    </location>
</feature>
<keyword evidence="4" id="KW-1185">Reference proteome</keyword>
<accession>A0A6G1KQD2</accession>
<evidence type="ECO:0000313" key="4">
    <source>
        <dbReference type="Proteomes" id="UP000799428"/>
    </source>
</evidence>
<feature type="compositionally biased region" description="Polar residues" evidence="2">
    <location>
        <begin position="83"/>
        <end position="94"/>
    </location>
</feature>
<feature type="compositionally biased region" description="Polar residues" evidence="2">
    <location>
        <begin position="367"/>
        <end position="378"/>
    </location>
</feature>
<gene>
    <name evidence="3" type="ORF">K504DRAFT_366446</name>
</gene>
<name>A0A6G1KQD2_9PLEO</name>
<feature type="region of interest" description="Disordered" evidence="2">
    <location>
        <begin position="456"/>
        <end position="490"/>
    </location>
</feature>
<organism evidence="3 4">
    <name type="scientific">Pleomassaria siparia CBS 279.74</name>
    <dbReference type="NCBI Taxonomy" id="1314801"/>
    <lineage>
        <taxon>Eukaryota</taxon>
        <taxon>Fungi</taxon>
        <taxon>Dikarya</taxon>
        <taxon>Ascomycota</taxon>
        <taxon>Pezizomycotina</taxon>
        <taxon>Dothideomycetes</taxon>
        <taxon>Pleosporomycetidae</taxon>
        <taxon>Pleosporales</taxon>
        <taxon>Pleomassariaceae</taxon>
        <taxon>Pleomassaria</taxon>
    </lineage>
</organism>
<feature type="compositionally biased region" description="Acidic residues" evidence="2">
    <location>
        <begin position="573"/>
        <end position="588"/>
    </location>
</feature>
<evidence type="ECO:0000256" key="1">
    <source>
        <dbReference type="SAM" id="Coils"/>
    </source>
</evidence>
<dbReference type="SUPFAM" id="SSF140361">
    <property type="entry name" value="MIT domain-like"/>
    <property type="match status" value="1"/>
</dbReference>
<feature type="compositionally biased region" description="Basic and acidic residues" evidence="2">
    <location>
        <begin position="68"/>
        <end position="82"/>
    </location>
</feature>
<feature type="compositionally biased region" description="Basic and acidic residues" evidence="2">
    <location>
        <begin position="243"/>
        <end position="253"/>
    </location>
</feature>
<evidence type="ECO:0000256" key="2">
    <source>
        <dbReference type="SAM" id="MobiDB-lite"/>
    </source>
</evidence>
<feature type="coiled-coil region" evidence="1">
    <location>
        <begin position="492"/>
        <end position="529"/>
    </location>
</feature>
<sequence>MESATLNKAHDHVRNAATATFGNSIAAAGAEHEYAASAFREAAQDTHNEEALRILALLQDHHHKLARLIKEPPRKKEKKSDATEQASESATTSPLARRDSVRTSSPSPSTSSPTRAPSRRRLPQSSIASNLAEKRGIPGSRRGTSTVSVTNALATRNDVQSTPVRDLLERQSRKTDPASTRNEKPEATPPRPNIAPPSDDNFRRFYSAFGGVISAISAPLAFTSLPLTLPTPTASSEQPPPPPDRESRPEAPEAARTIKSSEPDLAALISKPALRALREDNAGMLGPFANNESFYFVPTTGGTASYANIVRDPQAHPHHAAQNPHLDSIDENENESGLRGSSHEEFVDARESINPPSPTAPRRPRSKGSTTAGVTNARTIAAGRGTGQKTMEELALENDTLRNLIDKQAKRLSMWETTSQSSYNALAQSFRARSGGLGGKQLSDPSALAQALTMGSHLGPALPSPPMPSTSSQYQTQPASPSATTDKERRRMAELEAMVASQASRLSALEDEKQQLAHANEKHAQVIGRYREQWEKLKAGARKKEQERREKRVAELRAGDAAFKDSSSGEATGDGEEVLDEEPGFGKA</sequence>
<dbReference type="EMBL" id="MU005764">
    <property type="protein sequence ID" value="KAF2714692.1"/>
    <property type="molecule type" value="Genomic_DNA"/>
</dbReference>
<feature type="compositionally biased region" description="Basic and acidic residues" evidence="2">
    <location>
        <begin position="538"/>
        <end position="558"/>
    </location>
</feature>
<feature type="region of interest" description="Disordered" evidence="2">
    <location>
        <begin position="229"/>
        <end position="263"/>
    </location>
</feature>
<feature type="region of interest" description="Disordered" evidence="2">
    <location>
        <begin position="66"/>
        <end position="199"/>
    </location>
</feature>
<dbReference type="PANTHER" id="PTHR40130">
    <property type="entry name" value="EXPRESSED PROTEIN"/>
    <property type="match status" value="1"/>
</dbReference>
<dbReference type="PANTHER" id="PTHR40130:SF1">
    <property type="entry name" value="SPINDLE POLE BODY-ASSOCIATED PROTEIN CUT12 DOMAIN-CONTAINING PROTEIN"/>
    <property type="match status" value="1"/>
</dbReference>
<dbReference type="Gene3D" id="1.20.58.80">
    <property type="entry name" value="Phosphotransferase system, lactose/cellobiose-type IIA subunit"/>
    <property type="match status" value="1"/>
</dbReference>
<evidence type="ECO:0000313" key="3">
    <source>
        <dbReference type="EMBL" id="KAF2714692.1"/>
    </source>
</evidence>
<feature type="compositionally biased region" description="Polar residues" evidence="2">
    <location>
        <begin position="142"/>
        <end position="163"/>
    </location>
</feature>
<dbReference type="Proteomes" id="UP000799428">
    <property type="component" value="Unassembled WGS sequence"/>
</dbReference>
<dbReference type="AlphaFoldDB" id="A0A6G1KQD2"/>
<feature type="compositionally biased region" description="Polar residues" evidence="2">
    <location>
        <begin position="469"/>
        <end position="484"/>
    </location>
</feature>
<feature type="compositionally biased region" description="Basic and acidic residues" evidence="2">
    <location>
        <begin position="341"/>
        <end position="351"/>
    </location>
</feature>